<keyword evidence="6 7" id="KW-0472">Membrane</keyword>
<proteinExistence type="inferred from homology"/>
<keyword evidence="3" id="KW-1003">Cell membrane</keyword>
<dbReference type="PANTHER" id="PTHR30012:SF0">
    <property type="entry name" value="TYPE II SECRETION SYSTEM PROTEIN F-RELATED"/>
    <property type="match status" value="1"/>
</dbReference>
<protein>
    <submittedName>
        <fullName evidence="9">Type II secretory pathway component PulF</fullName>
    </submittedName>
</protein>
<evidence type="ECO:0000256" key="3">
    <source>
        <dbReference type="ARBA" id="ARBA00022475"/>
    </source>
</evidence>
<evidence type="ECO:0000256" key="4">
    <source>
        <dbReference type="ARBA" id="ARBA00022692"/>
    </source>
</evidence>
<evidence type="ECO:0000313" key="10">
    <source>
        <dbReference type="Proteomes" id="UP000244224"/>
    </source>
</evidence>
<comment type="subcellular location">
    <subcellularLocation>
        <location evidence="1">Cell membrane</location>
        <topology evidence="1">Multi-pass membrane protein</topology>
    </subcellularLocation>
</comment>
<evidence type="ECO:0000259" key="8">
    <source>
        <dbReference type="Pfam" id="PF00482"/>
    </source>
</evidence>
<keyword evidence="5 7" id="KW-1133">Transmembrane helix</keyword>
<comment type="caution">
    <text evidence="9">The sequence shown here is derived from an EMBL/GenBank/DDBJ whole genome shotgun (WGS) entry which is preliminary data.</text>
</comment>
<feature type="transmembrane region" description="Helical" evidence="7">
    <location>
        <begin position="116"/>
        <end position="141"/>
    </location>
</feature>
<comment type="similarity">
    <text evidence="2">Belongs to the GSP F family.</text>
</comment>
<dbReference type="InterPro" id="IPR018076">
    <property type="entry name" value="T2SS_GspF_dom"/>
</dbReference>
<feature type="domain" description="Type II secretion system protein GspF" evidence="8">
    <location>
        <begin position="222"/>
        <end position="343"/>
    </location>
</feature>
<dbReference type="RefSeq" id="WP_108127750.1">
    <property type="nucleotide sequence ID" value="NZ_QBKP01000002.1"/>
</dbReference>
<dbReference type="InterPro" id="IPR003004">
    <property type="entry name" value="GspF/PilC"/>
</dbReference>
<gene>
    <name evidence="9" type="ORF">C8N34_102146</name>
</gene>
<dbReference type="InterPro" id="IPR042094">
    <property type="entry name" value="T2SS_GspF_sf"/>
</dbReference>
<dbReference type="OrthoDB" id="7839162at2"/>
<dbReference type="Proteomes" id="UP000244224">
    <property type="component" value="Unassembled WGS sequence"/>
</dbReference>
<dbReference type="Gene3D" id="1.20.81.30">
    <property type="entry name" value="Type II secretion system (T2SS), domain F"/>
    <property type="match status" value="2"/>
</dbReference>
<evidence type="ECO:0000256" key="6">
    <source>
        <dbReference type="ARBA" id="ARBA00023136"/>
    </source>
</evidence>
<accession>A0A2T6B8H1</accession>
<keyword evidence="4 7" id="KW-0812">Transmembrane</keyword>
<reference evidence="9 10" key="1">
    <citation type="submission" date="2018-04" db="EMBL/GenBank/DDBJ databases">
        <title>Genomic Encyclopedia of Archaeal and Bacterial Type Strains, Phase II (KMG-II): from individual species to whole genera.</title>
        <authorList>
            <person name="Goeker M."/>
        </authorList>
    </citation>
    <scope>NUCLEOTIDE SEQUENCE [LARGE SCALE GENOMIC DNA]</scope>
    <source>
        <strain evidence="9 10">DSM 21823</strain>
    </source>
</reference>
<name>A0A2T6B8H1_9RHOB</name>
<evidence type="ECO:0000256" key="5">
    <source>
        <dbReference type="ARBA" id="ARBA00022989"/>
    </source>
</evidence>
<evidence type="ECO:0000256" key="7">
    <source>
        <dbReference type="SAM" id="Phobius"/>
    </source>
</evidence>
<feature type="domain" description="Type II secretion system protein GspF" evidence="8">
    <location>
        <begin position="22"/>
        <end position="147"/>
    </location>
</feature>
<dbReference type="AlphaFoldDB" id="A0A2T6B8H1"/>
<evidence type="ECO:0000313" key="9">
    <source>
        <dbReference type="EMBL" id="PTX52367.1"/>
    </source>
</evidence>
<sequence length="357" mass="39714">MNEFERRFAKALFFTEDRLSLYQELAALMRTGVSKTDALQMAWKVASDEGRKPKETTALILRDIGDGMRNGLSFGDAVRRWVPPEDAMILEATENSDDFPGYLDRYCEVIRKRRQILNIIIGGLLYPLALLAAVYGIAFYFGSEVVPKIEGLLPTEKWSGAARFLLLLSEFSESVAIPVLVGSVSILLAVLVALPRWAGRGRSVADRLPVFSLYRMYTGVSFLISISSLVQGGLSPINAVERVRPLSSPYVGYRLNRIRSHMLNGLNLGAALHASGTGWPDPRMNLSIKIYAETHDLSAQLHRISEEWMERARERILRSIGLIRTVVLFLVFGVILGIVGGMYALQDQIVSSMNSGF</sequence>
<dbReference type="Pfam" id="PF00482">
    <property type="entry name" value="T2SSF"/>
    <property type="match status" value="2"/>
</dbReference>
<evidence type="ECO:0000256" key="2">
    <source>
        <dbReference type="ARBA" id="ARBA00005745"/>
    </source>
</evidence>
<dbReference type="PANTHER" id="PTHR30012">
    <property type="entry name" value="GENERAL SECRETION PATHWAY PROTEIN"/>
    <property type="match status" value="1"/>
</dbReference>
<feature type="transmembrane region" description="Helical" evidence="7">
    <location>
        <begin position="321"/>
        <end position="345"/>
    </location>
</feature>
<organism evidence="9 10">
    <name type="scientific">Gemmobacter caeni</name>
    <dbReference type="NCBI Taxonomy" id="589035"/>
    <lineage>
        <taxon>Bacteria</taxon>
        <taxon>Pseudomonadati</taxon>
        <taxon>Pseudomonadota</taxon>
        <taxon>Alphaproteobacteria</taxon>
        <taxon>Rhodobacterales</taxon>
        <taxon>Paracoccaceae</taxon>
        <taxon>Gemmobacter</taxon>
    </lineage>
</organism>
<feature type="transmembrane region" description="Helical" evidence="7">
    <location>
        <begin position="175"/>
        <end position="194"/>
    </location>
</feature>
<keyword evidence="10" id="KW-1185">Reference proteome</keyword>
<dbReference type="EMBL" id="QBKP01000002">
    <property type="protein sequence ID" value="PTX52367.1"/>
    <property type="molecule type" value="Genomic_DNA"/>
</dbReference>
<dbReference type="GO" id="GO:0005886">
    <property type="term" value="C:plasma membrane"/>
    <property type="evidence" value="ECO:0007669"/>
    <property type="project" value="UniProtKB-SubCell"/>
</dbReference>
<evidence type="ECO:0000256" key="1">
    <source>
        <dbReference type="ARBA" id="ARBA00004651"/>
    </source>
</evidence>